<dbReference type="HAMAP" id="MF_00170">
    <property type="entry name" value="Rib_5P_isom_A"/>
    <property type="match status" value="1"/>
</dbReference>
<evidence type="ECO:0000256" key="3">
    <source>
        <dbReference type="HAMAP-Rule" id="MF_00170"/>
    </source>
</evidence>
<keyword evidence="2 3" id="KW-0413">Isomerase</keyword>
<dbReference type="Gene3D" id="3.30.70.260">
    <property type="match status" value="1"/>
</dbReference>
<dbReference type="SUPFAM" id="SSF100950">
    <property type="entry name" value="NagB/RpiA/CoA transferase-like"/>
    <property type="match status" value="1"/>
</dbReference>
<feature type="binding site" evidence="3">
    <location>
        <begin position="28"/>
        <end position="31"/>
    </location>
    <ligand>
        <name>substrate</name>
    </ligand>
</feature>
<dbReference type="InterPro" id="IPR004788">
    <property type="entry name" value="Ribose5P_isomerase_type_A"/>
</dbReference>
<dbReference type="GO" id="GO:0009052">
    <property type="term" value="P:pentose-phosphate shunt, non-oxidative branch"/>
    <property type="evidence" value="ECO:0007669"/>
    <property type="project" value="UniProtKB-UniRule"/>
</dbReference>
<dbReference type="UniPathway" id="UPA00115">
    <property type="reaction ID" value="UER00412"/>
</dbReference>
<comment type="subunit">
    <text evidence="3">Homodimer.</text>
</comment>
<evidence type="ECO:0000313" key="4">
    <source>
        <dbReference type="EMBL" id="PZX64797.1"/>
    </source>
</evidence>
<dbReference type="EC" id="5.3.1.6" evidence="3"/>
<dbReference type="InterPro" id="IPR020672">
    <property type="entry name" value="Ribose5P_isomerase_typA_subgr"/>
</dbReference>
<feature type="active site" description="Proton acceptor" evidence="3">
    <location>
        <position position="105"/>
    </location>
</feature>
<name>A0A2W7SCW2_9BACT</name>
<dbReference type="AlphaFoldDB" id="A0A2W7SCW2"/>
<dbReference type="EMBL" id="QKZV01000002">
    <property type="protein sequence ID" value="PZX64797.1"/>
    <property type="molecule type" value="Genomic_DNA"/>
</dbReference>
<feature type="binding site" evidence="3">
    <location>
        <position position="123"/>
    </location>
    <ligand>
        <name>substrate</name>
    </ligand>
</feature>
<proteinExistence type="inferred from homology"/>
<comment type="catalytic activity">
    <reaction evidence="1 3">
        <text>aldehydo-D-ribose 5-phosphate = D-ribulose 5-phosphate</text>
        <dbReference type="Rhea" id="RHEA:14657"/>
        <dbReference type="ChEBI" id="CHEBI:58121"/>
        <dbReference type="ChEBI" id="CHEBI:58273"/>
        <dbReference type="EC" id="5.3.1.6"/>
    </reaction>
</comment>
<dbReference type="RefSeq" id="WP_111293936.1">
    <property type="nucleotide sequence ID" value="NZ_QKZV01000002.1"/>
</dbReference>
<dbReference type="GO" id="GO:0004751">
    <property type="term" value="F:ribose-5-phosphate isomerase activity"/>
    <property type="evidence" value="ECO:0007669"/>
    <property type="project" value="UniProtKB-UniRule"/>
</dbReference>
<dbReference type="Proteomes" id="UP000249720">
    <property type="component" value="Unassembled WGS sequence"/>
</dbReference>
<dbReference type="SUPFAM" id="SSF75445">
    <property type="entry name" value="D-ribose-5-phosphate isomerase (RpiA), lid domain"/>
    <property type="match status" value="1"/>
</dbReference>
<sequence>MDATVLKQLAAEKAVEYVKNGMVVGLGTGSTAYWAIQFLAKRIQQGLSIQCIATSTQSDELARSLGIPMTNFADIQTIDITIDGADETTSDKQLIKGGGAALLREKIVAAATKFYIIIVDENKVVEKLGKFKIPIEVVPFGYEATMRKIQQLGANVAVRLNKAGKILETDNHNFIIDADFGLIEHPQKLHQQINEIVGVVENGLFINMANIVIVAHANGTIEVL</sequence>
<dbReference type="NCBIfam" id="TIGR00021">
    <property type="entry name" value="rpiA"/>
    <property type="match status" value="1"/>
</dbReference>
<comment type="pathway">
    <text evidence="3">Carbohydrate degradation; pentose phosphate pathway; D-ribose 5-phosphate from D-ribulose 5-phosphate (non-oxidative stage): step 1/1.</text>
</comment>
<evidence type="ECO:0000256" key="2">
    <source>
        <dbReference type="ARBA" id="ARBA00023235"/>
    </source>
</evidence>
<dbReference type="NCBIfam" id="NF001924">
    <property type="entry name" value="PRK00702.1"/>
    <property type="match status" value="1"/>
</dbReference>
<dbReference type="OrthoDB" id="5870696at2"/>
<feature type="binding site" evidence="3">
    <location>
        <begin position="83"/>
        <end position="86"/>
    </location>
    <ligand>
        <name>substrate</name>
    </ligand>
</feature>
<organism evidence="4 5">
    <name type="scientific">Hydrotalea sandarakina</name>
    <dbReference type="NCBI Taxonomy" id="1004304"/>
    <lineage>
        <taxon>Bacteria</taxon>
        <taxon>Pseudomonadati</taxon>
        <taxon>Bacteroidota</taxon>
        <taxon>Chitinophagia</taxon>
        <taxon>Chitinophagales</taxon>
        <taxon>Chitinophagaceae</taxon>
        <taxon>Hydrotalea</taxon>
    </lineage>
</organism>
<dbReference type="PANTHER" id="PTHR11934">
    <property type="entry name" value="RIBOSE-5-PHOSPHATE ISOMERASE"/>
    <property type="match status" value="1"/>
</dbReference>
<dbReference type="Gene3D" id="3.40.50.1360">
    <property type="match status" value="1"/>
</dbReference>
<comment type="function">
    <text evidence="3">Catalyzes the reversible conversion of ribose-5-phosphate to ribulose 5-phosphate.</text>
</comment>
<evidence type="ECO:0000313" key="5">
    <source>
        <dbReference type="Proteomes" id="UP000249720"/>
    </source>
</evidence>
<comment type="similarity">
    <text evidence="3">Belongs to the ribose 5-phosphate isomerase family.</text>
</comment>
<dbReference type="CDD" id="cd01398">
    <property type="entry name" value="RPI_A"/>
    <property type="match status" value="1"/>
</dbReference>
<protein>
    <recommendedName>
        <fullName evidence="3">Ribose-5-phosphate isomerase A</fullName>
        <ecNumber evidence="3">5.3.1.6</ecNumber>
    </recommendedName>
    <alternativeName>
        <fullName evidence="3">Phosphoriboisomerase A</fullName>
        <shortName evidence="3">PRI</shortName>
    </alternativeName>
</protein>
<dbReference type="GO" id="GO:0005829">
    <property type="term" value="C:cytosol"/>
    <property type="evidence" value="ECO:0007669"/>
    <property type="project" value="TreeGrafter"/>
</dbReference>
<dbReference type="Pfam" id="PF06026">
    <property type="entry name" value="Rib_5-P_isom_A"/>
    <property type="match status" value="1"/>
</dbReference>
<feature type="binding site" evidence="3">
    <location>
        <begin position="96"/>
        <end position="99"/>
    </location>
    <ligand>
        <name>substrate</name>
    </ligand>
</feature>
<evidence type="ECO:0000256" key="1">
    <source>
        <dbReference type="ARBA" id="ARBA00001713"/>
    </source>
</evidence>
<dbReference type="GO" id="GO:0006014">
    <property type="term" value="P:D-ribose metabolic process"/>
    <property type="evidence" value="ECO:0007669"/>
    <property type="project" value="TreeGrafter"/>
</dbReference>
<dbReference type="PANTHER" id="PTHR11934:SF0">
    <property type="entry name" value="RIBOSE-5-PHOSPHATE ISOMERASE"/>
    <property type="match status" value="1"/>
</dbReference>
<dbReference type="InterPro" id="IPR037171">
    <property type="entry name" value="NagB/RpiA_transferase-like"/>
</dbReference>
<accession>A0A2W7SCW2</accession>
<reference evidence="4 5" key="1">
    <citation type="submission" date="2018-06" db="EMBL/GenBank/DDBJ databases">
        <title>Genomic Encyclopedia of Archaeal and Bacterial Type Strains, Phase II (KMG-II): from individual species to whole genera.</title>
        <authorList>
            <person name="Goeker M."/>
        </authorList>
    </citation>
    <scope>NUCLEOTIDE SEQUENCE [LARGE SCALE GENOMIC DNA]</scope>
    <source>
        <strain evidence="4 5">DSM 23241</strain>
    </source>
</reference>
<dbReference type="FunFam" id="3.40.50.1360:FF:000001">
    <property type="entry name" value="Ribose-5-phosphate isomerase A"/>
    <property type="match status" value="1"/>
</dbReference>
<comment type="caution">
    <text evidence="4">The sequence shown here is derived from an EMBL/GenBank/DDBJ whole genome shotgun (WGS) entry which is preliminary data.</text>
</comment>
<keyword evidence="5" id="KW-1185">Reference proteome</keyword>
<gene>
    <name evidence="3" type="primary">rpiA</name>
    <name evidence="4" type="ORF">LX80_00998</name>
</gene>